<dbReference type="EMBL" id="VSWD01000006">
    <property type="protein sequence ID" value="KAK3100601.1"/>
    <property type="molecule type" value="Genomic_DNA"/>
</dbReference>
<dbReference type="GO" id="GO:0005815">
    <property type="term" value="C:microtubule organizing center"/>
    <property type="evidence" value="ECO:0007669"/>
    <property type="project" value="TreeGrafter"/>
</dbReference>
<dbReference type="GO" id="GO:0060271">
    <property type="term" value="P:cilium assembly"/>
    <property type="evidence" value="ECO:0007669"/>
    <property type="project" value="TreeGrafter"/>
</dbReference>
<feature type="compositionally biased region" description="Basic and acidic residues" evidence="2">
    <location>
        <begin position="1"/>
        <end position="11"/>
    </location>
</feature>
<feature type="compositionally biased region" description="Basic and acidic residues" evidence="2">
    <location>
        <begin position="32"/>
        <end position="42"/>
    </location>
</feature>
<dbReference type="Proteomes" id="UP001186944">
    <property type="component" value="Unassembled WGS sequence"/>
</dbReference>
<evidence type="ECO:0000256" key="1">
    <source>
        <dbReference type="SAM" id="Coils"/>
    </source>
</evidence>
<name>A0AA88Y8J3_PINIB</name>
<evidence type="ECO:0000313" key="4">
    <source>
        <dbReference type="Proteomes" id="UP001186944"/>
    </source>
</evidence>
<gene>
    <name evidence="3" type="ORF">FSP39_022354</name>
</gene>
<feature type="coiled-coil region" evidence="1">
    <location>
        <begin position="63"/>
        <end position="165"/>
    </location>
</feature>
<evidence type="ECO:0008006" key="5">
    <source>
        <dbReference type="Google" id="ProtNLM"/>
    </source>
</evidence>
<organism evidence="3 4">
    <name type="scientific">Pinctada imbricata</name>
    <name type="common">Atlantic pearl-oyster</name>
    <name type="synonym">Pinctada martensii</name>
    <dbReference type="NCBI Taxonomy" id="66713"/>
    <lineage>
        <taxon>Eukaryota</taxon>
        <taxon>Metazoa</taxon>
        <taxon>Spiralia</taxon>
        <taxon>Lophotrochozoa</taxon>
        <taxon>Mollusca</taxon>
        <taxon>Bivalvia</taxon>
        <taxon>Autobranchia</taxon>
        <taxon>Pteriomorphia</taxon>
        <taxon>Pterioida</taxon>
        <taxon>Pterioidea</taxon>
        <taxon>Pteriidae</taxon>
        <taxon>Pinctada</taxon>
    </lineage>
</organism>
<evidence type="ECO:0000313" key="3">
    <source>
        <dbReference type="EMBL" id="KAK3100601.1"/>
    </source>
</evidence>
<dbReference type="PANTHER" id="PTHR18950">
    <property type="entry name" value="PROGESTERONE-INDUCED BLOCKING FACTOR 1"/>
    <property type="match status" value="1"/>
</dbReference>
<feature type="region of interest" description="Disordered" evidence="2">
    <location>
        <begin position="1"/>
        <end position="42"/>
    </location>
</feature>
<sequence length="775" mass="91374">MAARDLSKTFDEMESDEMSLETSVPTDLTLSPERETEIREERNTRKTKITKQLIERKQLLHDLQLLKIELSQKNLTIENMKAEALNKVEELEEQLTDALHQKQILTARLESQLSLQEHDAKRRQELIRTELEELQQRQKQLESTNERLQEKAGNVRRSLKDLELTEDRYYELRAQNEDDISLRDFVAMRLFEAARPLQTEIDQLRIRVKTVEEENKANSKEVLELQEKLTEEREAHGEVRVKYQKMTVNYAETKAQLKSDDYKVQNFDRVKTDRDNFEHDRLDVQRQLSVLEGTHQTLQKERDELHQDLTAAKQSLSLLKQDKDYLSKQVSDLNNRCTYAEEKVMSVNIEIEDAKRAREEMYEKYVSSRDQYKTEYENKLREELEGIRTKTNSEIDRLRTSTKEMYERENRNLREARDIAVSERERAVATERETTTKYESLLNEFRQMQMNGDNRATEIQNEFKLKSFELERSQMVLDETNRNLREAKLEIDKLQKKVEVLTKEYYSYQASMDKRKGELEGQIAEKNTQLQAYEKVEKELDEVVMQAAEVEDDQEAEKVLFSYGYGANVPTTSKRRLQQSVHLARRVLALEKINSQHRQDLEREKMKIKQLAEELKNSNSLLDQAQQPYNYLIESIRQRDSQIQKQREYIASLENDAQELEKEKADLARTKNQMSLDLERLLNQKEEMSIMKQVVMNLSTRQHGDKKSKHIDTAKPKHAPIHIPFAGMDLHDEPNVLKPGMISVTNEKAHWSNKLKQKNTETNTKFSKVYATATS</sequence>
<reference evidence="3" key="1">
    <citation type="submission" date="2019-08" db="EMBL/GenBank/DDBJ databases">
        <title>The improved chromosome-level genome for the pearl oyster Pinctada fucata martensii using PacBio sequencing and Hi-C.</title>
        <authorList>
            <person name="Zheng Z."/>
        </authorList>
    </citation>
    <scope>NUCLEOTIDE SEQUENCE</scope>
    <source>
        <strain evidence="3">ZZ-2019</strain>
        <tissue evidence="3">Adductor muscle</tissue>
    </source>
</reference>
<accession>A0AA88Y8J3</accession>
<protein>
    <recommendedName>
        <fullName evidence="5">Progesterone-induced-blocking factor 1</fullName>
    </recommendedName>
</protein>
<feature type="compositionally biased region" description="Polar residues" evidence="2">
    <location>
        <begin position="20"/>
        <end position="29"/>
    </location>
</feature>
<dbReference type="PANTHER" id="PTHR18950:SF0">
    <property type="entry name" value="PROGESTERONE IMMUNOMODULATORY BINDING FACTOR 1"/>
    <property type="match status" value="1"/>
</dbReference>
<feature type="coiled-coil region" evidence="1">
    <location>
        <begin position="288"/>
        <end position="371"/>
    </location>
</feature>
<dbReference type="AlphaFoldDB" id="A0AA88Y8J3"/>
<feature type="coiled-coil region" evidence="1">
    <location>
        <begin position="470"/>
        <end position="553"/>
    </location>
</feature>
<keyword evidence="1" id="KW-0175">Coiled coil</keyword>
<feature type="coiled-coil region" evidence="1">
    <location>
        <begin position="194"/>
        <end position="235"/>
    </location>
</feature>
<dbReference type="InterPro" id="IPR026205">
    <property type="entry name" value="PIBF1"/>
</dbReference>
<comment type="caution">
    <text evidence="3">The sequence shown here is derived from an EMBL/GenBank/DDBJ whole genome shotgun (WGS) entry which is preliminary data.</text>
</comment>
<proteinExistence type="predicted"/>
<keyword evidence="4" id="KW-1185">Reference proteome</keyword>
<evidence type="ECO:0000256" key="2">
    <source>
        <dbReference type="SAM" id="MobiDB-lite"/>
    </source>
</evidence>
<feature type="coiled-coil region" evidence="1">
    <location>
        <begin position="594"/>
        <end position="684"/>
    </location>
</feature>